<accession>A0A543NL73</accession>
<dbReference type="AlphaFoldDB" id="A0A543NL73"/>
<name>A0A543NL73_9ACTN</name>
<reference evidence="1 2" key="1">
    <citation type="submission" date="2019-06" db="EMBL/GenBank/DDBJ databases">
        <title>Sequencing the genomes of 1000 actinobacteria strains.</title>
        <authorList>
            <person name="Klenk H.-P."/>
        </authorList>
    </citation>
    <scope>NUCLEOTIDE SEQUENCE [LARGE SCALE GENOMIC DNA]</scope>
    <source>
        <strain evidence="1 2">DSM 45015</strain>
    </source>
</reference>
<proteinExistence type="predicted"/>
<evidence type="ECO:0000313" key="1">
    <source>
        <dbReference type="EMBL" id="TQN32588.1"/>
    </source>
</evidence>
<organism evidence="1 2">
    <name type="scientific">Haloactinospora alba</name>
    <dbReference type="NCBI Taxonomy" id="405555"/>
    <lineage>
        <taxon>Bacteria</taxon>
        <taxon>Bacillati</taxon>
        <taxon>Actinomycetota</taxon>
        <taxon>Actinomycetes</taxon>
        <taxon>Streptosporangiales</taxon>
        <taxon>Nocardiopsidaceae</taxon>
        <taxon>Haloactinospora</taxon>
    </lineage>
</organism>
<dbReference type="EMBL" id="VFQC01000001">
    <property type="protein sequence ID" value="TQN32588.1"/>
    <property type="molecule type" value="Genomic_DNA"/>
</dbReference>
<evidence type="ECO:0000313" key="2">
    <source>
        <dbReference type="Proteomes" id="UP000317422"/>
    </source>
</evidence>
<dbReference type="RefSeq" id="WP_141924062.1">
    <property type="nucleotide sequence ID" value="NZ_VFQC01000001.1"/>
</dbReference>
<sequence>MPEMKARIEFEDDVTEKEADEHTRFLLRQLEQLNIERVELAETEGPSGTRGDAATLLGAVTLAGFAVARVLPHIVAVVQTWLETSAQKSVTLEVNGRKLQMTGRTTENEVKRYIAVLEEDASSSENVSEDGQR</sequence>
<protein>
    <submittedName>
        <fullName evidence="1">Uncharacterized protein</fullName>
    </submittedName>
</protein>
<dbReference type="OrthoDB" id="3431355at2"/>
<gene>
    <name evidence="1" type="ORF">FHX37_2564</name>
</gene>
<keyword evidence="2" id="KW-1185">Reference proteome</keyword>
<comment type="caution">
    <text evidence="1">The sequence shown here is derived from an EMBL/GenBank/DDBJ whole genome shotgun (WGS) entry which is preliminary data.</text>
</comment>
<dbReference type="Proteomes" id="UP000317422">
    <property type="component" value="Unassembled WGS sequence"/>
</dbReference>